<sequence length="263" mass="30276">MRKFFHRFATDVRQRRYLDAYAVGFLALVMMALTVFGDNLPDDYRWAVVFAGIGILVLRLTAPENRVPPGGAVVIGDRARFEDNPLAERLKRAEEVCIFAPSAVNVLDEQTGEILRKHVLGRRRGKVRIVVLDPREEAAVALAVRQLDESLEYRRRDFPTDLNSVVAELERMARWDVEGEFDHRFLPYNPGFSLVVLNRHQADGAVTVEVHGFHNETTAGRMHFELTREENPRWFEYWASQFDRIWAESRSPEADDVVPTTRP</sequence>
<keyword evidence="1" id="KW-0812">Transmembrane</keyword>
<comment type="caution">
    <text evidence="2">The sequence shown here is derived from an EMBL/GenBank/DDBJ whole genome shotgun (WGS) entry which is preliminary data.</text>
</comment>
<evidence type="ECO:0000313" key="3">
    <source>
        <dbReference type="Proteomes" id="UP001564626"/>
    </source>
</evidence>
<organism evidence="2 3">
    <name type="scientific">Saccharopolyspora cebuensis</name>
    <dbReference type="NCBI Taxonomy" id="418759"/>
    <lineage>
        <taxon>Bacteria</taxon>
        <taxon>Bacillati</taxon>
        <taxon>Actinomycetota</taxon>
        <taxon>Actinomycetes</taxon>
        <taxon>Pseudonocardiales</taxon>
        <taxon>Pseudonocardiaceae</taxon>
        <taxon>Saccharopolyspora</taxon>
    </lineage>
</organism>
<dbReference type="RefSeq" id="WP_345365010.1">
    <property type="nucleotide sequence ID" value="NZ_BAABII010000012.1"/>
</dbReference>
<feature type="transmembrane region" description="Helical" evidence="1">
    <location>
        <begin position="20"/>
        <end position="38"/>
    </location>
</feature>
<name>A0ABV4CH47_9PSEU</name>
<dbReference type="EMBL" id="JBGEHV010000014">
    <property type="protein sequence ID" value="MEY8039803.1"/>
    <property type="molecule type" value="Genomic_DNA"/>
</dbReference>
<evidence type="ECO:0000256" key="1">
    <source>
        <dbReference type="SAM" id="Phobius"/>
    </source>
</evidence>
<gene>
    <name evidence="2" type="ORF">AB8O55_10385</name>
</gene>
<accession>A0ABV4CH47</accession>
<reference evidence="2 3" key="1">
    <citation type="submission" date="2024-08" db="EMBL/GenBank/DDBJ databases">
        <title>Genome mining of Saccharopolyspora cebuensis PGLac3 from Nigerian medicinal plant.</title>
        <authorList>
            <person name="Ezeobiora C.E."/>
            <person name="Igbokwe N.H."/>
            <person name="Amin D.H."/>
            <person name="Mendie U.E."/>
        </authorList>
    </citation>
    <scope>NUCLEOTIDE SEQUENCE [LARGE SCALE GENOMIC DNA]</scope>
    <source>
        <strain evidence="2 3">PGLac3</strain>
    </source>
</reference>
<protein>
    <submittedName>
        <fullName evidence="2">Uncharacterized protein</fullName>
    </submittedName>
</protein>
<evidence type="ECO:0000313" key="2">
    <source>
        <dbReference type="EMBL" id="MEY8039803.1"/>
    </source>
</evidence>
<keyword evidence="1" id="KW-1133">Transmembrane helix</keyword>
<keyword evidence="3" id="KW-1185">Reference proteome</keyword>
<keyword evidence="1" id="KW-0472">Membrane</keyword>
<proteinExistence type="predicted"/>
<dbReference type="Proteomes" id="UP001564626">
    <property type="component" value="Unassembled WGS sequence"/>
</dbReference>